<dbReference type="HOGENOM" id="CLU_001265_11_0_1"/>
<keyword evidence="3 7" id="KW-0813">Transport</keyword>
<evidence type="ECO:0000313" key="11">
    <source>
        <dbReference type="Proteomes" id="UP000000599"/>
    </source>
</evidence>
<dbReference type="InterPro" id="IPR020846">
    <property type="entry name" value="MFS_dom"/>
</dbReference>
<dbReference type="PROSITE" id="PS00216">
    <property type="entry name" value="SUGAR_TRANSPORT_1"/>
    <property type="match status" value="1"/>
</dbReference>
<dbReference type="InterPro" id="IPR005829">
    <property type="entry name" value="Sugar_transporter_CS"/>
</dbReference>
<evidence type="ECO:0000256" key="1">
    <source>
        <dbReference type="ARBA" id="ARBA00004141"/>
    </source>
</evidence>
<dbReference type="PROSITE" id="PS50850">
    <property type="entry name" value="MFS"/>
    <property type="match status" value="1"/>
</dbReference>
<feature type="transmembrane region" description="Helical" evidence="8">
    <location>
        <begin position="342"/>
        <end position="361"/>
    </location>
</feature>
<dbReference type="EMBL" id="CR382137">
    <property type="protein sequence ID" value="CAG87563.2"/>
    <property type="molecule type" value="Genomic_DNA"/>
</dbReference>
<feature type="transmembrane region" description="Helical" evidence="8">
    <location>
        <begin position="225"/>
        <end position="246"/>
    </location>
</feature>
<feature type="transmembrane region" description="Helical" evidence="8">
    <location>
        <begin position="368"/>
        <end position="387"/>
    </location>
</feature>
<evidence type="ECO:0000313" key="10">
    <source>
        <dbReference type="EMBL" id="CAG87563.2"/>
    </source>
</evidence>
<dbReference type="GO" id="GO:0005351">
    <property type="term" value="F:carbohydrate:proton symporter activity"/>
    <property type="evidence" value="ECO:0007669"/>
    <property type="project" value="TreeGrafter"/>
</dbReference>
<feature type="transmembrane region" description="Helical" evidence="8">
    <location>
        <begin position="100"/>
        <end position="120"/>
    </location>
</feature>
<feature type="transmembrane region" description="Helical" evidence="8">
    <location>
        <begin position="45"/>
        <end position="65"/>
    </location>
</feature>
<dbReference type="PANTHER" id="PTHR48022">
    <property type="entry name" value="PLASTIDIC GLUCOSE TRANSPORTER 4"/>
    <property type="match status" value="1"/>
</dbReference>
<dbReference type="GO" id="GO:0016020">
    <property type="term" value="C:membrane"/>
    <property type="evidence" value="ECO:0007669"/>
    <property type="project" value="UniProtKB-SubCell"/>
</dbReference>
<dbReference type="KEGG" id="dha:DEHA2E00902g"/>
<feature type="transmembrane region" description="Helical" evidence="8">
    <location>
        <begin position="399"/>
        <end position="422"/>
    </location>
</feature>
<dbReference type="VEuPathDB" id="FungiDB:DEHA2E00902g"/>
<keyword evidence="4 8" id="KW-0812">Transmembrane</keyword>
<reference evidence="10 11" key="1">
    <citation type="journal article" date="2004" name="Nature">
        <title>Genome evolution in yeasts.</title>
        <authorList>
            <consortium name="Genolevures"/>
            <person name="Dujon B."/>
            <person name="Sherman D."/>
            <person name="Fischer G."/>
            <person name="Durrens P."/>
            <person name="Casaregola S."/>
            <person name="Lafontaine I."/>
            <person name="de Montigny J."/>
            <person name="Marck C."/>
            <person name="Neuveglise C."/>
            <person name="Talla E."/>
            <person name="Goffard N."/>
            <person name="Frangeul L."/>
            <person name="Aigle M."/>
            <person name="Anthouard V."/>
            <person name="Babour A."/>
            <person name="Barbe V."/>
            <person name="Barnay S."/>
            <person name="Blanchin S."/>
            <person name="Beckerich J.M."/>
            <person name="Beyne E."/>
            <person name="Bleykasten C."/>
            <person name="Boisrame A."/>
            <person name="Boyer J."/>
            <person name="Cattolico L."/>
            <person name="Confanioleri F."/>
            <person name="de Daruvar A."/>
            <person name="Despons L."/>
            <person name="Fabre E."/>
            <person name="Fairhead C."/>
            <person name="Ferry-Dumazet H."/>
            <person name="Groppi A."/>
            <person name="Hantraye F."/>
            <person name="Hennequin C."/>
            <person name="Jauniaux N."/>
            <person name="Joyet P."/>
            <person name="Kachouri R."/>
            <person name="Kerrest A."/>
            <person name="Koszul R."/>
            <person name="Lemaire M."/>
            <person name="Lesur I."/>
            <person name="Ma L."/>
            <person name="Muller H."/>
            <person name="Nicaud J.M."/>
            <person name="Nikolski M."/>
            <person name="Oztas S."/>
            <person name="Ozier-Kalogeropoulos O."/>
            <person name="Pellenz S."/>
            <person name="Potier S."/>
            <person name="Richard G.F."/>
            <person name="Straub M.L."/>
            <person name="Suleau A."/>
            <person name="Swennene D."/>
            <person name="Tekaia F."/>
            <person name="Wesolowski-Louvel M."/>
            <person name="Westhof E."/>
            <person name="Wirth B."/>
            <person name="Zeniou-Meyer M."/>
            <person name="Zivanovic I."/>
            <person name="Bolotin-Fukuhara M."/>
            <person name="Thierry A."/>
            <person name="Bouchier C."/>
            <person name="Caudron B."/>
            <person name="Scarpelli C."/>
            <person name="Gaillardin C."/>
            <person name="Weissenbach J."/>
            <person name="Wincker P."/>
            <person name="Souciet J.L."/>
        </authorList>
    </citation>
    <scope>NUCLEOTIDE SEQUENCE [LARGE SCALE GENOMIC DNA]</scope>
    <source>
        <strain evidence="11">ATCC 36239 / CBS 767 / BCRC 21394 / JCM 1990 / NBRC 0083 / IGC 2968</strain>
    </source>
</reference>
<dbReference type="PANTHER" id="PTHR48022:SF22">
    <property type="entry name" value="MAJOR FACILITATOR SUPERFAMILY (MFS) PROFILE DOMAIN-CONTAINING PROTEIN"/>
    <property type="match status" value="1"/>
</dbReference>
<dbReference type="NCBIfam" id="TIGR00879">
    <property type="entry name" value="SP"/>
    <property type="match status" value="1"/>
</dbReference>
<dbReference type="InParanoid" id="Q6BR02"/>
<dbReference type="eggNOG" id="KOG0254">
    <property type="taxonomic scope" value="Eukaryota"/>
</dbReference>
<evidence type="ECO:0000259" key="9">
    <source>
        <dbReference type="PROSITE" id="PS50850"/>
    </source>
</evidence>
<dbReference type="OMA" id="CSFITFT"/>
<name>Q6BR02_DEBHA</name>
<sequence>MSKLIPSPKISEEKIDQELSQLVEETAVFQQTIEHKYTRYEAIRAYPRTCVYILILLWVMILVGYETQAGGMVVSIPTFRRDFGYYFEGDYVLDGKWQSAISGGPSGSVVIGGFLGSYMADSIGRKLTLLIAVGATIGFIVLEYVSTTIEVFFAGKFLNALSLGIIAAVSTSLIAEITPLALRGLSVAAISLSLSLGPFVCYLIANTTSTRDDRMAYRSLFLSQWAFSGTSFIMLFCIPESPYYYVLKNADEKALKQLRKLYKGEALAKHQLTVIKKTVEEARHTTISSSFVDCFRGINLKRTFIAISPFIMQPMSGVAYVGSYSTYFFQLAGYNTHSSFQISVGQQALSILGCIASWFILDRFGRRHVMLYGMISLFVLNVITAGLGCSNKESYLTGASAFMTMYNFFYNPSIGPLSYVINAENPSSQLRVKTISIGLAANNGLQCMWQFVLPFMFNPDQANMGSKINFIFAACCFISIFCFYFYLPETANRSFDEIDEMYIKKVPARKFRNFISDTQIKATEQNDEKKGLEVEHIEA</sequence>
<evidence type="ECO:0000256" key="8">
    <source>
        <dbReference type="SAM" id="Phobius"/>
    </source>
</evidence>
<keyword evidence="5 8" id="KW-1133">Transmembrane helix</keyword>
<dbReference type="GeneID" id="2902531"/>
<accession>Q6BR02</accession>
<evidence type="ECO:0000256" key="3">
    <source>
        <dbReference type="ARBA" id="ARBA00022448"/>
    </source>
</evidence>
<feature type="domain" description="Major facilitator superfamily (MFS) profile" evidence="9">
    <location>
        <begin position="52"/>
        <end position="491"/>
    </location>
</feature>
<feature type="transmembrane region" description="Helical" evidence="8">
    <location>
        <begin position="187"/>
        <end position="205"/>
    </location>
</feature>
<evidence type="ECO:0000256" key="7">
    <source>
        <dbReference type="RuleBase" id="RU003346"/>
    </source>
</evidence>
<dbReference type="SUPFAM" id="SSF103473">
    <property type="entry name" value="MFS general substrate transporter"/>
    <property type="match status" value="1"/>
</dbReference>
<dbReference type="OrthoDB" id="6612291at2759"/>
<feature type="transmembrane region" description="Helical" evidence="8">
    <location>
        <begin position="157"/>
        <end position="175"/>
    </location>
</feature>
<dbReference type="Pfam" id="PF00083">
    <property type="entry name" value="Sugar_tr"/>
    <property type="match status" value="1"/>
</dbReference>
<proteinExistence type="inferred from homology"/>
<dbReference type="InterPro" id="IPR003663">
    <property type="entry name" value="Sugar/inositol_transpt"/>
</dbReference>
<dbReference type="Gene3D" id="1.20.1250.20">
    <property type="entry name" value="MFS general substrate transporter like domains"/>
    <property type="match status" value="1"/>
</dbReference>
<gene>
    <name evidence="10" type="ordered locus">DEHA2E00902g</name>
</gene>
<comment type="subcellular location">
    <subcellularLocation>
        <location evidence="1">Membrane</location>
        <topology evidence="1">Multi-pass membrane protein</topology>
    </subcellularLocation>
</comment>
<evidence type="ECO:0000256" key="2">
    <source>
        <dbReference type="ARBA" id="ARBA00010992"/>
    </source>
</evidence>
<feature type="transmembrane region" description="Helical" evidence="8">
    <location>
        <begin position="127"/>
        <end position="145"/>
    </location>
</feature>
<feature type="transmembrane region" description="Helical" evidence="8">
    <location>
        <begin position="434"/>
        <end position="456"/>
    </location>
</feature>
<dbReference type="RefSeq" id="XP_459368.2">
    <property type="nucleotide sequence ID" value="XM_459368.1"/>
</dbReference>
<keyword evidence="6 8" id="KW-0472">Membrane</keyword>
<evidence type="ECO:0000256" key="6">
    <source>
        <dbReference type="ARBA" id="ARBA00023136"/>
    </source>
</evidence>
<dbReference type="AlphaFoldDB" id="Q6BR02"/>
<dbReference type="InterPro" id="IPR005828">
    <property type="entry name" value="MFS_sugar_transport-like"/>
</dbReference>
<organism evidence="10 11">
    <name type="scientific">Debaryomyces hansenii (strain ATCC 36239 / CBS 767 / BCRC 21394 / JCM 1990 / NBRC 0083 / IGC 2968)</name>
    <name type="common">Yeast</name>
    <name type="synonym">Torulaspora hansenii</name>
    <dbReference type="NCBI Taxonomy" id="284592"/>
    <lineage>
        <taxon>Eukaryota</taxon>
        <taxon>Fungi</taxon>
        <taxon>Dikarya</taxon>
        <taxon>Ascomycota</taxon>
        <taxon>Saccharomycotina</taxon>
        <taxon>Pichiomycetes</taxon>
        <taxon>Debaryomycetaceae</taxon>
        <taxon>Debaryomyces</taxon>
    </lineage>
</organism>
<evidence type="ECO:0000256" key="5">
    <source>
        <dbReference type="ARBA" id="ARBA00022989"/>
    </source>
</evidence>
<dbReference type="InterPro" id="IPR050360">
    <property type="entry name" value="MFS_Sugar_Transporters"/>
</dbReference>
<dbReference type="Proteomes" id="UP000000599">
    <property type="component" value="Chromosome E"/>
</dbReference>
<dbReference type="InterPro" id="IPR036259">
    <property type="entry name" value="MFS_trans_sf"/>
</dbReference>
<feature type="transmembrane region" description="Helical" evidence="8">
    <location>
        <begin position="468"/>
        <end position="487"/>
    </location>
</feature>
<keyword evidence="11" id="KW-1185">Reference proteome</keyword>
<dbReference type="FunFam" id="1.20.1250.20:FF:000078">
    <property type="entry name" value="MFS maltose transporter, putative"/>
    <property type="match status" value="1"/>
</dbReference>
<comment type="similarity">
    <text evidence="2 7">Belongs to the major facilitator superfamily. Sugar transporter (TC 2.A.1.1) family.</text>
</comment>
<protein>
    <submittedName>
        <fullName evidence="10">DEHA2E00902p</fullName>
    </submittedName>
</protein>
<evidence type="ECO:0000256" key="4">
    <source>
        <dbReference type="ARBA" id="ARBA00022692"/>
    </source>
</evidence>
<feature type="transmembrane region" description="Helical" evidence="8">
    <location>
        <begin position="304"/>
        <end position="322"/>
    </location>
</feature>